<sequence length="121" mass="13330">MPFGYSVLTTSAVSQNNAPYVKFLKSIGTPFTIITDRDPLDRDIPLSITRIDELLSLMNSNHVSDQSEAEIITNGQAYGIFKNNETLEAELISSLPLKIAVCQILLEKHGDRPRVGATIRA</sequence>
<gene>
    <name evidence="1" type="ORF">BCT99_23835</name>
</gene>
<dbReference type="EMBL" id="MCXM01000022">
    <property type="protein sequence ID" value="PMK45128.1"/>
    <property type="molecule type" value="Genomic_DNA"/>
</dbReference>
<reference evidence="1" key="3">
    <citation type="journal article" date="2018" name="Nature">
        <title>A major lineage of non-tailed dsDNA viruses as unrecognized killers of marine bacteria.</title>
        <authorList>
            <person name="Kauffman K.M."/>
            <person name="Hussain F.A."/>
            <person name="Yang J."/>
            <person name="Arevalo P."/>
            <person name="Brown J.M."/>
            <person name="Chang W.K."/>
            <person name="VanInsberghe D."/>
            <person name="Elsherbini J."/>
            <person name="Sharma R.S."/>
            <person name="Cutler M.B."/>
            <person name="Kelly L."/>
            <person name="Polz M.F."/>
        </authorList>
    </citation>
    <scope>NUCLEOTIDE SEQUENCE</scope>
    <source>
        <strain evidence="1">10N.261.52.F7</strain>
    </source>
</reference>
<comment type="caution">
    <text evidence="1">The sequence shown here is derived from an EMBL/GenBank/DDBJ whole genome shotgun (WGS) entry which is preliminary data.</text>
</comment>
<evidence type="ECO:0000313" key="1">
    <source>
        <dbReference type="EMBL" id="PMK45128.1"/>
    </source>
</evidence>
<proteinExistence type="predicted"/>
<dbReference type="AlphaFoldDB" id="A0AB36XJ23"/>
<organism evidence="1">
    <name type="scientific">Vibrio lentus</name>
    <dbReference type="NCBI Taxonomy" id="136468"/>
    <lineage>
        <taxon>Bacteria</taxon>
        <taxon>Pseudomonadati</taxon>
        <taxon>Pseudomonadota</taxon>
        <taxon>Gammaproteobacteria</taxon>
        <taxon>Vibrionales</taxon>
        <taxon>Vibrionaceae</taxon>
        <taxon>Vibrio</taxon>
    </lineage>
</organism>
<name>A0AB36XJ23_9VIBR</name>
<protein>
    <submittedName>
        <fullName evidence="1">Uncharacterized protein</fullName>
    </submittedName>
</protein>
<accession>A0AB36XJ23</accession>
<reference evidence="1" key="2">
    <citation type="submission" date="2016-07" db="EMBL/GenBank/DDBJ databases">
        <authorList>
            <person name="Kauffman K."/>
            <person name="Arevalo P."/>
            <person name="Polz M.F."/>
        </authorList>
    </citation>
    <scope>NUCLEOTIDE SEQUENCE</scope>
    <source>
        <strain evidence="1">10N.261.52.F7</strain>
    </source>
</reference>
<reference key="1">
    <citation type="submission" date="2016-07" db="EMBL/GenBank/DDBJ databases">
        <title>Nontailed viruses are major unrecognized killers of bacteria in the ocean.</title>
        <authorList>
            <person name="Kauffman K."/>
            <person name="Hussain F."/>
            <person name="Yang J."/>
            <person name="Arevalo P."/>
            <person name="Brown J."/>
            <person name="Cutler M."/>
            <person name="Kelly L."/>
            <person name="Polz M.F."/>
        </authorList>
    </citation>
    <scope>NUCLEOTIDE SEQUENCE [LARGE SCALE GENOMIC DNA]</scope>
    <source>
        <strain>10N.261.52.F7</strain>
    </source>
</reference>